<evidence type="ECO:0000259" key="2">
    <source>
        <dbReference type="SMART" id="SM00460"/>
    </source>
</evidence>
<dbReference type="Proteomes" id="UP001595767">
    <property type="component" value="Unassembled WGS sequence"/>
</dbReference>
<sequence>MGIKVSLEHRTTYSFDRLVEVHPHEVRLRPAPHSRTPIEAYSLQVSPADHFVNWQQDAFGNFVARLVFPEPTRELSITVGLIADLEVVNPFDFFVEDYAEYFPFTYPAELATDLEPYLRPVDEGEPGSGPGDLLRDWARVHAPHGRIRTIDYLVELNYALRGAVDYTVRMEPGVQTPDHTLRTKLGSCRDSAWLLVGILRELGLAARFVSGYLVQLTSDVPALDGPSGPSADFTDLHAWTEVYVPGAGWIGMDPTSGLFAGEGHIPLAATPHPGAAAPITGATGITEATLEFSNVVRRVHEDPRVTLPYTDTQWARITASGAAIDKRMAGADVGLTMGGEPTFVSIDDQMSAQWTTDADGPHKRERAVDLADRLRAIYAPTGLVQYRQGKWYPGEPLPRWEIAIAWRADGEPVWRRQDLLADPWTPVVSAPVRPTGAETRPAGSPEPGVATEATDAEDPPPAATGPQSAAALPLRDAPEVAAGRSEHVADADRPPVPDAATGSRPAETQPLNATAGVLPRPAADPDASRALIAHIATAFGLPQTQVRPAYEDPLARLTATVSAPTGTPPDDLDPEDDSPAARRALLARLDESVSAPTAYVLPIHRRADGAGWASADWRLRRGGDAAGPGRIVLADGDSPAGLRLPLNSVSWRTPPVLPDADPLFQGPLRLPREEPPAVLEPAEFTPTTALVAEVRAGRLHVFLPPVSELDDFLDLIGKVEAAAVTLDQPVVLEGYAPPNDARLQTFSVTPDPGVIEVNIMPTSSFAEQSEVLSTLYEQARLARLSTESFDVDGTHGGTGGGNHITLGGVSPARSPLLRRPDLLVSMLTYWQRHPALSYLFAGRFVGPTSQAPRADEGREGAVYELEIAFAEIARLTAEQRAGAGTPVEIQSAPWHIDRALRHLLTDLTGNTHRAEFCIDKLYSPDSARGRLGLLELRGFEMPPHFQMAMVQSLLVRGLVAMFWDRPYRAPLLRHGANLHGRYLLPHFLMRDIAEVAADLRAHGIDFDTSWLDPFTEFRFPRIGTAMIGDVELELRGAIEPWLTLGEQTTGQGTARYVDSSVERLQVRLVGADRDRYVLTCNGMPVPLLATDKTDVQVAGVRYRAWQPPNSLHPSITVDAPLVFDLVDPATGLSKGGCTYHVVHPGGRAYDDAPVNAVAAQSRRNRRFEAAGHTVNPIDPAELRAKIAAQSTDTGAPGILDLRRARTVWNWVDKR</sequence>
<gene>
    <name evidence="3" type="ORF">ACFOW8_04645</name>
</gene>
<evidence type="ECO:0000256" key="1">
    <source>
        <dbReference type="SAM" id="MobiDB-lite"/>
    </source>
</evidence>
<dbReference type="InterPro" id="IPR018667">
    <property type="entry name" value="DUF2126"/>
</dbReference>
<dbReference type="Pfam" id="PF01841">
    <property type="entry name" value="Transglut_core"/>
    <property type="match status" value="1"/>
</dbReference>
<feature type="region of interest" description="Disordered" evidence="1">
    <location>
        <begin position="426"/>
        <end position="522"/>
    </location>
</feature>
<keyword evidence="4" id="KW-1185">Reference proteome</keyword>
<dbReference type="Pfam" id="PF09899">
    <property type="entry name" value="DUF2126"/>
    <property type="match status" value="2"/>
</dbReference>
<dbReference type="PANTHER" id="PTHR33490:SF1">
    <property type="entry name" value="SLL1233 PROTEIN"/>
    <property type="match status" value="1"/>
</dbReference>
<dbReference type="EMBL" id="JBHSBA010000003">
    <property type="protein sequence ID" value="MFC4124210.1"/>
    <property type="molecule type" value="Genomic_DNA"/>
</dbReference>
<reference evidence="4" key="1">
    <citation type="journal article" date="2019" name="Int. J. Syst. Evol. Microbiol.">
        <title>The Global Catalogue of Microorganisms (GCM) 10K type strain sequencing project: providing services to taxonomists for standard genome sequencing and annotation.</title>
        <authorList>
            <consortium name="The Broad Institute Genomics Platform"/>
            <consortium name="The Broad Institute Genome Sequencing Center for Infectious Disease"/>
            <person name="Wu L."/>
            <person name="Ma J."/>
        </authorList>
    </citation>
    <scope>NUCLEOTIDE SEQUENCE [LARGE SCALE GENOMIC DNA]</scope>
    <source>
        <strain evidence="4">CGMCC 4.7204</strain>
    </source>
</reference>
<dbReference type="InterPro" id="IPR038765">
    <property type="entry name" value="Papain-like_cys_pep_sf"/>
</dbReference>
<dbReference type="SMART" id="SM00460">
    <property type="entry name" value="TGc"/>
    <property type="match status" value="1"/>
</dbReference>
<proteinExistence type="predicted"/>
<protein>
    <submittedName>
        <fullName evidence="3">Transglutaminase family protein</fullName>
    </submittedName>
</protein>
<dbReference type="InterPro" id="IPR013589">
    <property type="entry name" value="Bac_transglu_N"/>
</dbReference>
<organism evidence="3 4">
    <name type="scientific">Nocardia rhizosphaerae</name>
    <dbReference type="NCBI Taxonomy" id="1691571"/>
    <lineage>
        <taxon>Bacteria</taxon>
        <taxon>Bacillati</taxon>
        <taxon>Actinomycetota</taxon>
        <taxon>Actinomycetes</taxon>
        <taxon>Mycobacteriales</taxon>
        <taxon>Nocardiaceae</taxon>
        <taxon>Nocardia</taxon>
    </lineage>
</organism>
<dbReference type="SUPFAM" id="SSF54001">
    <property type="entry name" value="Cysteine proteinases"/>
    <property type="match status" value="1"/>
</dbReference>
<feature type="compositionally biased region" description="Basic and acidic residues" evidence="1">
    <location>
        <begin position="484"/>
        <end position="495"/>
    </location>
</feature>
<dbReference type="PANTHER" id="PTHR33490">
    <property type="entry name" value="BLR5614 PROTEIN-RELATED"/>
    <property type="match status" value="1"/>
</dbReference>
<feature type="domain" description="Transglutaminase-like" evidence="2">
    <location>
        <begin position="180"/>
        <end position="256"/>
    </location>
</feature>
<evidence type="ECO:0000313" key="4">
    <source>
        <dbReference type="Proteomes" id="UP001595767"/>
    </source>
</evidence>
<dbReference type="RefSeq" id="WP_378545903.1">
    <property type="nucleotide sequence ID" value="NZ_JBHSBA010000003.1"/>
</dbReference>
<evidence type="ECO:0000313" key="3">
    <source>
        <dbReference type="EMBL" id="MFC4124210.1"/>
    </source>
</evidence>
<dbReference type="Gene3D" id="3.10.620.30">
    <property type="match status" value="1"/>
</dbReference>
<dbReference type="InterPro" id="IPR002931">
    <property type="entry name" value="Transglutaminase-like"/>
</dbReference>
<name>A0ABV8L0N9_9NOCA</name>
<dbReference type="Pfam" id="PF08379">
    <property type="entry name" value="Bact_transglu_N"/>
    <property type="match status" value="1"/>
</dbReference>
<comment type="caution">
    <text evidence="3">The sequence shown here is derived from an EMBL/GenBank/DDBJ whole genome shotgun (WGS) entry which is preliminary data.</text>
</comment>
<accession>A0ABV8L0N9</accession>